<keyword evidence="1" id="KW-1133">Transmembrane helix</keyword>
<evidence type="ECO:0000256" key="1">
    <source>
        <dbReference type="SAM" id="Phobius"/>
    </source>
</evidence>
<accession>A0A8J7VXE0</accession>
<reference evidence="2" key="1">
    <citation type="submission" date="2021-04" db="EMBL/GenBank/DDBJ databases">
        <title>Sinoanaerobacter chloroacetimidivorans sp. nov., an obligate anaerobic bacterium isolated from anaerobic sludge.</title>
        <authorList>
            <person name="Bao Y."/>
        </authorList>
    </citation>
    <scope>NUCLEOTIDE SEQUENCE</scope>
    <source>
        <strain evidence="2">BAD-6</strain>
    </source>
</reference>
<dbReference type="RefSeq" id="WP_227016581.1">
    <property type="nucleotide sequence ID" value="NZ_JAGSND010000001.1"/>
</dbReference>
<protein>
    <submittedName>
        <fullName evidence="2">Uncharacterized protein</fullName>
    </submittedName>
</protein>
<dbReference type="AlphaFoldDB" id="A0A8J7VXE0"/>
<organism evidence="2 3">
    <name type="scientific">Sinanaerobacter chloroacetimidivorans</name>
    <dbReference type="NCBI Taxonomy" id="2818044"/>
    <lineage>
        <taxon>Bacteria</taxon>
        <taxon>Bacillati</taxon>
        <taxon>Bacillota</taxon>
        <taxon>Clostridia</taxon>
        <taxon>Peptostreptococcales</taxon>
        <taxon>Anaerovoracaceae</taxon>
        <taxon>Sinanaerobacter</taxon>
    </lineage>
</organism>
<feature type="transmembrane region" description="Helical" evidence="1">
    <location>
        <begin position="390"/>
        <end position="416"/>
    </location>
</feature>
<gene>
    <name evidence="2" type="ORF">KCX82_01050</name>
</gene>
<comment type="caution">
    <text evidence="2">The sequence shown here is derived from an EMBL/GenBank/DDBJ whole genome shotgun (WGS) entry which is preliminary data.</text>
</comment>
<reference evidence="2" key="2">
    <citation type="submission" date="2021-04" db="EMBL/GenBank/DDBJ databases">
        <authorList>
            <person name="Liu J."/>
        </authorList>
    </citation>
    <scope>NUCLEOTIDE SEQUENCE</scope>
    <source>
        <strain evidence="2">BAD-6</strain>
    </source>
</reference>
<feature type="transmembrane region" description="Helical" evidence="1">
    <location>
        <begin position="454"/>
        <end position="475"/>
    </location>
</feature>
<keyword evidence="3" id="KW-1185">Reference proteome</keyword>
<sequence>MFDFLECSRQLFGNAKSYYEAAAEVNAQFSSTIAMLADQSELSSYLGSFKNRDTVKITMKACVDFIYPMTDGGDWRVAYTNFLAQSEPDDDVEINVHITKNYDDCNTLSIYCFERFMDYYSGLSLVDLLTFFSSVFSHHSYIRFETLDAVVGLYTHSIGFCQEGEHWPDAEVVREEQLKKCENASLFLNRIDFPLMPYDFEFLGNTSEKNPLLISLFNKIRTLLAYLYLANSSYIIGEKMVLQFSPSQQGFAYNINLIAENTNACQLFNWAFGGENAVERTGITRNVICLNCKTADQILGINEEIWNSVKSNYILYQKKTTEQYIEMKKQISAFIVDSSKQLQELIYNLIEGLKNNFIAVIMFLITIILTDSIDWEDFLATHSLNQDLIFVTRIFIAASSAYLLVTYIAMIIKWLFFKKGYHQLKDSYKEIFDDKDLENAFEHDKVINTAKKNIIIAAILIGVVWVGFIVSVYFFTNCPMQIETVIQP</sequence>
<dbReference type="Proteomes" id="UP000675664">
    <property type="component" value="Unassembled WGS sequence"/>
</dbReference>
<dbReference type="EMBL" id="JAGSND010000001">
    <property type="protein sequence ID" value="MBR0596451.1"/>
    <property type="molecule type" value="Genomic_DNA"/>
</dbReference>
<evidence type="ECO:0000313" key="2">
    <source>
        <dbReference type="EMBL" id="MBR0596451.1"/>
    </source>
</evidence>
<keyword evidence="1" id="KW-0472">Membrane</keyword>
<evidence type="ECO:0000313" key="3">
    <source>
        <dbReference type="Proteomes" id="UP000675664"/>
    </source>
</evidence>
<keyword evidence="1" id="KW-0812">Transmembrane</keyword>
<proteinExistence type="predicted"/>
<feature type="transmembrane region" description="Helical" evidence="1">
    <location>
        <begin position="353"/>
        <end position="370"/>
    </location>
</feature>
<name>A0A8J7VXE0_9FIRM</name>